<keyword evidence="3" id="KW-1185">Reference proteome</keyword>
<proteinExistence type="predicted"/>
<name>A0A2U1KTG4_ARTAN</name>
<keyword evidence="1" id="KW-0472">Membrane</keyword>
<dbReference type="Proteomes" id="UP000245207">
    <property type="component" value="Unassembled WGS sequence"/>
</dbReference>
<accession>A0A2U1KTG4</accession>
<reference evidence="2 3" key="1">
    <citation type="journal article" date="2018" name="Mol. Plant">
        <title>The genome of Artemisia annua provides insight into the evolution of Asteraceae family and artemisinin biosynthesis.</title>
        <authorList>
            <person name="Shen Q."/>
            <person name="Zhang L."/>
            <person name="Liao Z."/>
            <person name="Wang S."/>
            <person name="Yan T."/>
            <person name="Shi P."/>
            <person name="Liu M."/>
            <person name="Fu X."/>
            <person name="Pan Q."/>
            <person name="Wang Y."/>
            <person name="Lv Z."/>
            <person name="Lu X."/>
            <person name="Zhang F."/>
            <person name="Jiang W."/>
            <person name="Ma Y."/>
            <person name="Chen M."/>
            <person name="Hao X."/>
            <person name="Li L."/>
            <person name="Tang Y."/>
            <person name="Lv G."/>
            <person name="Zhou Y."/>
            <person name="Sun X."/>
            <person name="Brodelius P.E."/>
            <person name="Rose J.K.C."/>
            <person name="Tang K."/>
        </authorList>
    </citation>
    <scope>NUCLEOTIDE SEQUENCE [LARGE SCALE GENOMIC DNA]</scope>
    <source>
        <strain evidence="3">cv. Huhao1</strain>
        <tissue evidence="2">Leaf</tissue>
    </source>
</reference>
<dbReference type="STRING" id="35608.A0A2U1KTG4"/>
<evidence type="ECO:0000256" key="1">
    <source>
        <dbReference type="SAM" id="Phobius"/>
    </source>
</evidence>
<organism evidence="2 3">
    <name type="scientific">Artemisia annua</name>
    <name type="common">Sweet wormwood</name>
    <dbReference type="NCBI Taxonomy" id="35608"/>
    <lineage>
        <taxon>Eukaryota</taxon>
        <taxon>Viridiplantae</taxon>
        <taxon>Streptophyta</taxon>
        <taxon>Embryophyta</taxon>
        <taxon>Tracheophyta</taxon>
        <taxon>Spermatophyta</taxon>
        <taxon>Magnoliopsida</taxon>
        <taxon>eudicotyledons</taxon>
        <taxon>Gunneridae</taxon>
        <taxon>Pentapetalae</taxon>
        <taxon>asterids</taxon>
        <taxon>campanulids</taxon>
        <taxon>Asterales</taxon>
        <taxon>Asteraceae</taxon>
        <taxon>Asteroideae</taxon>
        <taxon>Anthemideae</taxon>
        <taxon>Artemisiinae</taxon>
        <taxon>Artemisia</taxon>
    </lineage>
</organism>
<gene>
    <name evidence="2" type="ORF">CTI12_AA566480</name>
</gene>
<keyword evidence="1" id="KW-1133">Transmembrane helix</keyword>
<evidence type="ECO:0000313" key="3">
    <source>
        <dbReference type="Proteomes" id="UP000245207"/>
    </source>
</evidence>
<comment type="caution">
    <text evidence="2">The sequence shown here is derived from an EMBL/GenBank/DDBJ whole genome shotgun (WGS) entry which is preliminary data.</text>
</comment>
<dbReference type="EMBL" id="PKPP01014108">
    <property type="protein sequence ID" value="PWA40052.1"/>
    <property type="molecule type" value="Genomic_DNA"/>
</dbReference>
<feature type="transmembrane region" description="Helical" evidence="1">
    <location>
        <begin position="78"/>
        <end position="101"/>
    </location>
</feature>
<dbReference type="OrthoDB" id="430364at2759"/>
<keyword evidence="1" id="KW-0812">Transmembrane</keyword>
<protein>
    <submittedName>
        <fullName evidence="2">Armadillo-type fold</fullName>
    </submittedName>
</protein>
<evidence type="ECO:0000313" key="2">
    <source>
        <dbReference type="EMBL" id="PWA40052.1"/>
    </source>
</evidence>
<sequence length="209" mass="24405">MLVVYGFDKSIQKKVLRKRITSITSAKKKVETSQYHLGRRHEDDFVLSKAVADEKTVEVRKSKADILKRDGELPDNVLYLHLYVFVWLTFGYVLYAPGKLFTFLTIMKLKRTTLYDHLDGDPGLENGKHVILFTEILNMVCIYVDNFHRTGKLFTFLTIMKLKRTTLYDHLDGEPGLENGKNVILFTEILNMVCIYVDNFHRTVQLFKY</sequence>
<dbReference type="AlphaFoldDB" id="A0A2U1KTG4"/>